<dbReference type="VEuPathDB" id="AmoebaDB:NfTy_017180"/>
<dbReference type="InterPro" id="IPR051553">
    <property type="entry name" value="Ran_GTPase-activating"/>
</dbReference>
<dbReference type="PANTHER" id="PTHR45982">
    <property type="entry name" value="REGULATOR OF CHROMOSOME CONDENSATION"/>
    <property type="match status" value="1"/>
</dbReference>
<dbReference type="EMBL" id="VFQX01000007">
    <property type="protein sequence ID" value="KAF0983146.1"/>
    <property type="molecule type" value="Genomic_DNA"/>
</dbReference>
<dbReference type="PANTHER" id="PTHR45982:SF1">
    <property type="entry name" value="REGULATOR OF CHROMOSOME CONDENSATION"/>
    <property type="match status" value="1"/>
</dbReference>
<dbReference type="Pfam" id="PF13540">
    <property type="entry name" value="RCC1_2"/>
    <property type="match status" value="1"/>
</dbReference>
<dbReference type="VEuPathDB" id="AmoebaDB:FDP41_011124"/>
<dbReference type="AlphaFoldDB" id="A0A6A5C5W0"/>
<keyword evidence="2" id="KW-1185">Reference proteome</keyword>
<dbReference type="Gene3D" id="2.130.10.30">
    <property type="entry name" value="Regulator of chromosome condensation 1/beta-lactamase-inhibitor protein II"/>
    <property type="match status" value="1"/>
</dbReference>
<evidence type="ECO:0000313" key="1">
    <source>
        <dbReference type="EMBL" id="KAF0983146.1"/>
    </source>
</evidence>
<proteinExistence type="predicted"/>
<dbReference type="GeneID" id="68118339"/>
<dbReference type="VEuPathDB" id="AmoebaDB:NF0123880"/>
<evidence type="ECO:0000313" key="2">
    <source>
        <dbReference type="Proteomes" id="UP000444721"/>
    </source>
</evidence>
<accession>A0A6A5C5W0</accession>
<reference evidence="1 2" key="1">
    <citation type="journal article" date="2019" name="Sci. Rep.">
        <title>Nanopore sequencing improves the draft genome of the human pathogenic amoeba Naegleria fowleri.</title>
        <authorList>
            <person name="Liechti N."/>
            <person name="Schurch N."/>
            <person name="Bruggmann R."/>
            <person name="Wittwer M."/>
        </authorList>
    </citation>
    <scope>NUCLEOTIDE SEQUENCE [LARGE SCALE GENOMIC DNA]</scope>
    <source>
        <strain evidence="1 2">ATCC 30894</strain>
    </source>
</reference>
<dbReference type="SUPFAM" id="SSF50985">
    <property type="entry name" value="RCC1/BLIP-II"/>
    <property type="match status" value="1"/>
</dbReference>
<gene>
    <name evidence="1" type="ORF">FDP41_011124</name>
</gene>
<sequence>MSPTIGEKIFVCGSNDYSQLTDQLPSFPCIQRITVLPRNQNSEGFYDSIHEMVCGAYYGIIMNERGELYGCGRNEYGELSQEDESITVVPDFRRIPFSYGSVKFIAANYFTSYLVTTDNNVYWSGNQTNSRRFVPHDGFLELKKTILNGQKYNIHKIETANSSIHFVLEIQHENGDWELFGSGNGTHMYEDGTDKTTQESNHQVHKCMKYKHPLRILKCGGNHTILLTHDYQLKGAGLNSRRQIGPKPGNYNLKDTLEPIGFKTQQILDITCGENFTLYALMNNELWFSGACCGTNSDTFTLLTTSPAPIKFLSCGYDFVVFVDIYGRTYTNVSSLSSVPFEVGKIDLEVVNKIAAGKQFVYFIHACTSKLVTDHFCKLRRIMNEELLFDVTIIC</sequence>
<organism evidence="1 2">
    <name type="scientific">Naegleria fowleri</name>
    <name type="common">Brain eating amoeba</name>
    <dbReference type="NCBI Taxonomy" id="5763"/>
    <lineage>
        <taxon>Eukaryota</taxon>
        <taxon>Discoba</taxon>
        <taxon>Heterolobosea</taxon>
        <taxon>Tetramitia</taxon>
        <taxon>Eutetramitia</taxon>
        <taxon>Vahlkampfiidae</taxon>
        <taxon>Naegleria</taxon>
    </lineage>
</organism>
<dbReference type="Proteomes" id="UP000444721">
    <property type="component" value="Unassembled WGS sequence"/>
</dbReference>
<name>A0A6A5C5W0_NAEFO</name>
<comment type="caution">
    <text evidence="1">The sequence shown here is derived from an EMBL/GenBank/DDBJ whole genome shotgun (WGS) entry which is preliminary data.</text>
</comment>
<protein>
    <submittedName>
        <fullName evidence="1">Uncharacterized protein</fullName>
    </submittedName>
</protein>
<dbReference type="InterPro" id="IPR009091">
    <property type="entry name" value="RCC1/BLIP-II"/>
</dbReference>
<dbReference type="RefSeq" id="XP_044567859.1">
    <property type="nucleotide sequence ID" value="XM_044701499.1"/>
</dbReference>
<dbReference type="OrthoDB" id="5370059at2759"/>